<proteinExistence type="predicted"/>
<protein>
    <submittedName>
        <fullName evidence="2">Uncharacterized protein</fullName>
    </submittedName>
</protein>
<dbReference type="Proteomes" id="UP000006038">
    <property type="component" value="Chromosome 1"/>
</dbReference>
<reference evidence="2" key="2">
    <citation type="submission" date="2013-04" db="UniProtKB">
        <authorList>
            <consortium name="EnsemblPlants"/>
        </authorList>
    </citation>
    <scope>IDENTIFICATION</scope>
</reference>
<reference evidence="2" key="1">
    <citation type="journal article" date="2013" name="Nat. Commun.">
        <title>Whole-genome sequencing of Oryza brachyantha reveals mechanisms underlying Oryza genome evolution.</title>
        <authorList>
            <person name="Chen J."/>
            <person name="Huang Q."/>
            <person name="Gao D."/>
            <person name="Wang J."/>
            <person name="Lang Y."/>
            <person name="Liu T."/>
            <person name="Li B."/>
            <person name="Bai Z."/>
            <person name="Luis Goicoechea J."/>
            <person name="Liang C."/>
            <person name="Chen C."/>
            <person name="Zhang W."/>
            <person name="Sun S."/>
            <person name="Liao Y."/>
            <person name="Zhang X."/>
            <person name="Yang L."/>
            <person name="Song C."/>
            <person name="Wang M."/>
            <person name="Shi J."/>
            <person name="Liu G."/>
            <person name="Liu J."/>
            <person name="Zhou H."/>
            <person name="Zhou W."/>
            <person name="Yu Q."/>
            <person name="An N."/>
            <person name="Chen Y."/>
            <person name="Cai Q."/>
            <person name="Wang B."/>
            <person name="Liu B."/>
            <person name="Min J."/>
            <person name="Huang Y."/>
            <person name="Wu H."/>
            <person name="Li Z."/>
            <person name="Zhang Y."/>
            <person name="Yin Y."/>
            <person name="Song W."/>
            <person name="Jiang J."/>
            <person name="Jackson S.A."/>
            <person name="Wing R.A."/>
            <person name="Wang J."/>
            <person name="Chen M."/>
        </authorList>
    </citation>
    <scope>NUCLEOTIDE SEQUENCE [LARGE SCALE GENOMIC DNA]</scope>
    <source>
        <strain evidence="2">cv. IRGC 101232</strain>
    </source>
</reference>
<evidence type="ECO:0000313" key="3">
    <source>
        <dbReference type="Proteomes" id="UP000006038"/>
    </source>
</evidence>
<feature type="region of interest" description="Disordered" evidence="1">
    <location>
        <begin position="1"/>
        <end position="25"/>
    </location>
</feature>
<dbReference type="AlphaFoldDB" id="J3L1A7"/>
<keyword evidence="3" id="KW-1185">Reference proteome</keyword>
<sequence length="63" mass="7192">MSIASSAAWDDRRSSPDSRGQLVFESAGTSKDNMFLEYALKIMLESESQNYSKRIIVFHVQYV</sequence>
<name>J3L1A7_ORYBR</name>
<accession>J3L1A7</accession>
<dbReference type="EnsemblPlants" id="OB01G30130.1">
    <property type="protein sequence ID" value="OB01G30130.1"/>
    <property type="gene ID" value="OB01G30130"/>
</dbReference>
<evidence type="ECO:0000313" key="2">
    <source>
        <dbReference type="EnsemblPlants" id="OB01G30130.1"/>
    </source>
</evidence>
<dbReference type="Gramene" id="OB01G30130.1">
    <property type="protein sequence ID" value="OB01G30130.1"/>
    <property type="gene ID" value="OB01G30130"/>
</dbReference>
<dbReference type="HOGENOM" id="CLU_2889372_0_0_1"/>
<evidence type="ECO:0000256" key="1">
    <source>
        <dbReference type="SAM" id="MobiDB-lite"/>
    </source>
</evidence>
<organism evidence="2">
    <name type="scientific">Oryza brachyantha</name>
    <name type="common">malo sina</name>
    <dbReference type="NCBI Taxonomy" id="4533"/>
    <lineage>
        <taxon>Eukaryota</taxon>
        <taxon>Viridiplantae</taxon>
        <taxon>Streptophyta</taxon>
        <taxon>Embryophyta</taxon>
        <taxon>Tracheophyta</taxon>
        <taxon>Spermatophyta</taxon>
        <taxon>Magnoliopsida</taxon>
        <taxon>Liliopsida</taxon>
        <taxon>Poales</taxon>
        <taxon>Poaceae</taxon>
        <taxon>BOP clade</taxon>
        <taxon>Oryzoideae</taxon>
        <taxon>Oryzeae</taxon>
        <taxon>Oryzinae</taxon>
        <taxon>Oryza</taxon>
    </lineage>
</organism>